<evidence type="ECO:0000259" key="2">
    <source>
        <dbReference type="Pfam" id="PF07632"/>
    </source>
</evidence>
<reference evidence="4 5" key="1">
    <citation type="journal article" date="2014" name="Int. J. Syst. Evol. Microbiol.">
        <title>Complete genome sequence of Corynebacterium casei LMG S-19264T (=DSM 44701T), isolated from a smear-ripened cheese.</title>
        <authorList>
            <consortium name="US DOE Joint Genome Institute (JGI-PGF)"/>
            <person name="Walter F."/>
            <person name="Albersmeier A."/>
            <person name="Kalinowski J."/>
            <person name="Ruckert C."/>
        </authorList>
    </citation>
    <scope>NUCLEOTIDE SEQUENCE [LARGE SCALE GENOMIC DNA]</scope>
    <source>
        <strain evidence="4 5">KCTC 23968</strain>
    </source>
</reference>
<dbReference type="PROSITE" id="PS51257">
    <property type="entry name" value="PROKAR_LIPOPROTEIN"/>
    <property type="match status" value="1"/>
</dbReference>
<dbReference type="InterPro" id="IPR011483">
    <property type="entry name" value="Sde182_NH-like"/>
</dbReference>
<accession>A0A918KEV4</accession>
<comment type="caution">
    <text evidence="4">The sequence shown here is derived from an EMBL/GenBank/DDBJ whole genome shotgun (WGS) entry which is preliminary data.</text>
</comment>
<protein>
    <recommendedName>
        <fullName evidence="6">DUF1593 domain-containing protein</fullName>
    </recommendedName>
</protein>
<evidence type="ECO:0000313" key="4">
    <source>
        <dbReference type="EMBL" id="GGX60799.1"/>
    </source>
</evidence>
<organism evidence="4 5">
    <name type="scientific">Litorimonas cladophorae</name>
    <dbReference type="NCBI Taxonomy" id="1220491"/>
    <lineage>
        <taxon>Bacteria</taxon>
        <taxon>Pseudomonadati</taxon>
        <taxon>Pseudomonadota</taxon>
        <taxon>Alphaproteobacteria</taxon>
        <taxon>Maricaulales</taxon>
        <taxon>Robiginitomaculaceae</taxon>
    </lineage>
</organism>
<dbReference type="InterPro" id="IPR036452">
    <property type="entry name" value="Ribo_hydro-like"/>
</dbReference>
<dbReference type="GO" id="GO:0016799">
    <property type="term" value="F:hydrolase activity, hydrolyzing N-glycosyl compounds"/>
    <property type="evidence" value="ECO:0007669"/>
    <property type="project" value="InterPro"/>
</dbReference>
<dbReference type="Proteomes" id="UP000600865">
    <property type="component" value="Unassembled WGS sequence"/>
</dbReference>
<evidence type="ECO:0000313" key="5">
    <source>
        <dbReference type="Proteomes" id="UP000600865"/>
    </source>
</evidence>
<dbReference type="CDD" id="cd11304">
    <property type="entry name" value="Cadherin_repeat"/>
    <property type="match status" value="1"/>
</dbReference>
<proteinExistence type="predicted"/>
<dbReference type="SUPFAM" id="SSF53590">
    <property type="entry name" value="Nucleoside hydrolase"/>
    <property type="match status" value="1"/>
</dbReference>
<feature type="domain" description="Cellulose-binding Sde182 nucleoside hydrolase-like" evidence="2">
    <location>
        <begin position="46"/>
        <end position="303"/>
    </location>
</feature>
<feature type="signal peptide" evidence="1">
    <location>
        <begin position="1"/>
        <end position="20"/>
    </location>
</feature>
<gene>
    <name evidence="4" type="ORF">GCM10011309_08290</name>
</gene>
<dbReference type="Pfam" id="PF07632">
    <property type="entry name" value="Sde182_NH-like"/>
    <property type="match status" value="1"/>
</dbReference>
<dbReference type="Pfam" id="PF21027">
    <property type="entry name" value="Sde0182_C"/>
    <property type="match status" value="1"/>
</dbReference>
<keyword evidence="1" id="KW-0732">Signal</keyword>
<evidence type="ECO:0008006" key="6">
    <source>
        <dbReference type="Google" id="ProtNLM"/>
    </source>
</evidence>
<dbReference type="EMBL" id="BMYV01000001">
    <property type="protein sequence ID" value="GGX60799.1"/>
    <property type="molecule type" value="Genomic_DNA"/>
</dbReference>
<dbReference type="RefSeq" id="WP_189581672.1">
    <property type="nucleotide sequence ID" value="NZ_BMYV01000001.1"/>
</dbReference>
<evidence type="ECO:0000259" key="3">
    <source>
        <dbReference type="Pfam" id="PF21027"/>
    </source>
</evidence>
<dbReference type="Gene3D" id="3.90.245.10">
    <property type="entry name" value="Ribonucleoside hydrolase-like"/>
    <property type="match status" value="1"/>
</dbReference>
<name>A0A918KEV4_9PROT</name>
<feature type="chain" id="PRO_5037641331" description="DUF1593 domain-containing protein" evidence="1">
    <location>
        <begin position="21"/>
        <end position="495"/>
    </location>
</feature>
<dbReference type="InterPro" id="IPR013783">
    <property type="entry name" value="Ig-like_fold"/>
</dbReference>
<dbReference type="Gene3D" id="2.60.40.10">
    <property type="entry name" value="Immunoglobulins"/>
    <property type="match status" value="1"/>
</dbReference>
<dbReference type="AlphaFoldDB" id="A0A918KEV4"/>
<evidence type="ECO:0000256" key="1">
    <source>
        <dbReference type="SAM" id="SignalP"/>
    </source>
</evidence>
<feature type="domain" description="Cellulose-binding Sde182 C-terminal" evidence="3">
    <location>
        <begin position="412"/>
        <end position="492"/>
    </location>
</feature>
<sequence length="495" mass="54328">MKIGFAIGSSLLALSACAPATVQVGAEDPNPSALSLMPPKEIEKNRLIVLSDIEADPDDAQSFVRLFLYANDIDIEGIIATTSVHQKAEIRPESIHEILSAYRDVHQTLTQHDPDFPAPETLGALVKSGSAEYGLFGVGEGKDTEGSDWIIAALEAEDDRPLWVSVWGGPNTLAQALYKIRSTRTPEDEKRLTDKLRVYTISDQDDSAIWIRKEFPDIFYIVSPGGYGNGTWMGISTFIPGYSDSIKNTWFAENIQQGHGPLGTKYPDTAYGYEGDTPAYLSLIPNGLNAPEHPNWGGWGGRYALATPALEDIDPDGFTGGVPVLAEPRPIWTNASDKYTPWKPSDFGRVIEKSKETFDGNRVTLWRWRDAVQNDFAARMDWTVSTYAEANHPPLPKIKGPKTFSVASGEVFRLDASNSVDPDGDSLSYHWFNYPEAGTLETPFGIEADGVISETFVTAPTLSETQTGHIILKVTDRGTPPLTRYARIIVTVEAE</sequence>
<keyword evidence="5" id="KW-1185">Reference proteome</keyword>
<dbReference type="InterPro" id="IPR048527">
    <property type="entry name" value="Sde182_C"/>
</dbReference>